<dbReference type="OrthoDB" id="7741088at2759"/>
<dbReference type="GO" id="GO:0006508">
    <property type="term" value="P:proteolysis"/>
    <property type="evidence" value="ECO:0007669"/>
    <property type="project" value="UniProtKB-KW"/>
</dbReference>
<protein>
    <submittedName>
        <fullName evidence="8">Trypsin, alkaline A-like</fullName>
    </submittedName>
</protein>
<dbReference type="SMART" id="SM00020">
    <property type="entry name" value="Tryp_SPc"/>
    <property type="match status" value="1"/>
</dbReference>
<keyword evidence="5" id="KW-0732">Signal</keyword>
<evidence type="ECO:0000256" key="5">
    <source>
        <dbReference type="SAM" id="SignalP"/>
    </source>
</evidence>
<dbReference type="InterPro" id="IPR001254">
    <property type="entry name" value="Trypsin_dom"/>
</dbReference>
<accession>A0A6J2KE80</accession>
<evidence type="ECO:0000256" key="1">
    <source>
        <dbReference type="ARBA" id="ARBA00022670"/>
    </source>
</evidence>
<sequence>MAYVALVLLLVAAVSCSSNDIIGTPVEVTTFPSIVQVEIRVGDYWIQKCAGGIITNYHIVSVATCFSGANYSPERRRVRAGASRRGEAGSIVYVMQEYNHYYFGSLDADGDISVVRLTGPLTFSTGIAQAPIVGQGIELPSGLKVVNVGWGTTVQGGQDVDDALYKLDLFTQNNDRCVVKYLYATNPRVVTENMICAGLYGKGRDFDVSDLGSPLYYDNVLVGLLSFGVPNADDEYPVVATAVSFFSNWITRTAV</sequence>
<evidence type="ECO:0000256" key="3">
    <source>
        <dbReference type="ARBA" id="ARBA00022825"/>
    </source>
</evidence>
<feature type="chain" id="PRO_5026672612" evidence="5">
    <location>
        <begin position="17"/>
        <end position="255"/>
    </location>
</feature>
<dbReference type="CDD" id="cd00190">
    <property type="entry name" value="Tryp_SPc"/>
    <property type="match status" value="1"/>
</dbReference>
<dbReference type="InterPro" id="IPR050430">
    <property type="entry name" value="Peptidase_S1"/>
</dbReference>
<keyword evidence="7" id="KW-1185">Reference proteome</keyword>
<keyword evidence="2" id="KW-0378">Hydrolase</keyword>
<dbReference type="SUPFAM" id="SSF50494">
    <property type="entry name" value="Trypsin-like serine proteases"/>
    <property type="match status" value="1"/>
</dbReference>
<dbReference type="GeneID" id="114249744"/>
<organism evidence="7 8">
    <name type="scientific">Bombyx mandarina</name>
    <name type="common">Wild silk moth</name>
    <name type="synonym">Wild silkworm</name>
    <dbReference type="NCBI Taxonomy" id="7092"/>
    <lineage>
        <taxon>Eukaryota</taxon>
        <taxon>Metazoa</taxon>
        <taxon>Ecdysozoa</taxon>
        <taxon>Arthropoda</taxon>
        <taxon>Hexapoda</taxon>
        <taxon>Insecta</taxon>
        <taxon>Pterygota</taxon>
        <taxon>Neoptera</taxon>
        <taxon>Endopterygota</taxon>
        <taxon>Lepidoptera</taxon>
        <taxon>Glossata</taxon>
        <taxon>Ditrysia</taxon>
        <taxon>Bombycoidea</taxon>
        <taxon>Bombycidae</taxon>
        <taxon>Bombycinae</taxon>
        <taxon>Bombyx</taxon>
    </lineage>
</organism>
<dbReference type="InterPro" id="IPR009003">
    <property type="entry name" value="Peptidase_S1_PA"/>
</dbReference>
<dbReference type="Proteomes" id="UP000504629">
    <property type="component" value="Unplaced"/>
</dbReference>
<dbReference type="AlphaFoldDB" id="A0A6J2KE80"/>
<dbReference type="KEGG" id="bman:114249744"/>
<dbReference type="PROSITE" id="PS50240">
    <property type="entry name" value="TRYPSIN_DOM"/>
    <property type="match status" value="1"/>
</dbReference>
<dbReference type="PANTHER" id="PTHR24276">
    <property type="entry name" value="POLYSERASE-RELATED"/>
    <property type="match status" value="1"/>
</dbReference>
<dbReference type="GO" id="GO:0004252">
    <property type="term" value="F:serine-type endopeptidase activity"/>
    <property type="evidence" value="ECO:0007669"/>
    <property type="project" value="InterPro"/>
</dbReference>
<dbReference type="Gene3D" id="2.40.10.10">
    <property type="entry name" value="Trypsin-like serine proteases"/>
    <property type="match status" value="1"/>
</dbReference>
<evidence type="ECO:0000313" key="8">
    <source>
        <dbReference type="RefSeq" id="XP_028039227.1"/>
    </source>
</evidence>
<feature type="domain" description="Peptidase S1" evidence="6">
    <location>
        <begin position="21"/>
        <end position="255"/>
    </location>
</feature>
<name>A0A6J2KE80_BOMMA</name>
<evidence type="ECO:0000313" key="7">
    <source>
        <dbReference type="Proteomes" id="UP000504629"/>
    </source>
</evidence>
<keyword evidence="1" id="KW-0645">Protease</keyword>
<gene>
    <name evidence="8" type="primary">LOC114249744</name>
</gene>
<evidence type="ECO:0000256" key="4">
    <source>
        <dbReference type="ARBA" id="ARBA00023157"/>
    </source>
</evidence>
<proteinExistence type="predicted"/>
<keyword evidence="3" id="KW-0720">Serine protease</keyword>
<feature type="signal peptide" evidence="5">
    <location>
        <begin position="1"/>
        <end position="16"/>
    </location>
</feature>
<dbReference type="InterPro" id="IPR043504">
    <property type="entry name" value="Peptidase_S1_PA_chymotrypsin"/>
</dbReference>
<dbReference type="Pfam" id="PF00089">
    <property type="entry name" value="Trypsin"/>
    <property type="match status" value="1"/>
</dbReference>
<evidence type="ECO:0000259" key="6">
    <source>
        <dbReference type="PROSITE" id="PS50240"/>
    </source>
</evidence>
<reference evidence="8" key="1">
    <citation type="submission" date="2025-08" db="UniProtKB">
        <authorList>
            <consortium name="RefSeq"/>
        </authorList>
    </citation>
    <scope>IDENTIFICATION</scope>
    <source>
        <tissue evidence="8">Silk gland</tissue>
    </source>
</reference>
<dbReference type="PANTHER" id="PTHR24276:SF91">
    <property type="entry name" value="AT26814P-RELATED"/>
    <property type="match status" value="1"/>
</dbReference>
<dbReference type="RefSeq" id="XP_028039227.1">
    <property type="nucleotide sequence ID" value="XM_028183426.1"/>
</dbReference>
<evidence type="ECO:0000256" key="2">
    <source>
        <dbReference type="ARBA" id="ARBA00022801"/>
    </source>
</evidence>
<keyword evidence="4" id="KW-1015">Disulfide bond</keyword>